<dbReference type="OrthoDB" id="69928at2759"/>
<feature type="compositionally biased region" description="Acidic residues" evidence="1">
    <location>
        <begin position="157"/>
        <end position="167"/>
    </location>
</feature>
<feature type="region of interest" description="Disordered" evidence="1">
    <location>
        <begin position="726"/>
        <end position="771"/>
    </location>
</feature>
<dbReference type="InterPro" id="IPR045153">
    <property type="entry name" value="Est1/Ebs1-like"/>
</dbReference>
<accession>A0A4S4M4A4</accession>
<gene>
    <name evidence="4" type="ORF">EW146_g1740</name>
</gene>
<feature type="domain" description="DNA/RNA-binding" evidence="2">
    <location>
        <begin position="256"/>
        <end position="328"/>
    </location>
</feature>
<evidence type="ECO:0000313" key="4">
    <source>
        <dbReference type="EMBL" id="THH19407.1"/>
    </source>
</evidence>
<feature type="region of interest" description="Disordered" evidence="1">
    <location>
        <begin position="218"/>
        <end position="255"/>
    </location>
</feature>
<feature type="region of interest" description="Disordered" evidence="1">
    <location>
        <begin position="156"/>
        <end position="194"/>
    </location>
</feature>
<feature type="compositionally biased region" description="Low complexity" evidence="1">
    <location>
        <begin position="797"/>
        <end position="833"/>
    </location>
</feature>
<evidence type="ECO:0008006" key="6">
    <source>
        <dbReference type="Google" id="ProtNLM"/>
    </source>
</evidence>
<dbReference type="InterPro" id="IPR018834">
    <property type="entry name" value="DNA/RNA-bd_Est1-type"/>
</dbReference>
<feature type="compositionally biased region" description="Low complexity" evidence="1">
    <location>
        <begin position="735"/>
        <end position="759"/>
    </location>
</feature>
<dbReference type="Gene3D" id="1.25.40.10">
    <property type="entry name" value="Tetratricopeptide repeat domain"/>
    <property type="match status" value="1"/>
</dbReference>
<dbReference type="PANTHER" id="PTHR15696">
    <property type="entry name" value="SMG-7 SUPPRESSOR WITH MORPHOLOGICAL EFFECT ON GENITALIA PROTEIN 7"/>
    <property type="match status" value="1"/>
</dbReference>
<name>A0A4S4M4A4_9AGAM</name>
<feature type="domain" description="DNA/RNA-binding" evidence="2">
    <location>
        <begin position="336"/>
        <end position="509"/>
    </location>
</feature>
<dbReference type="SUPFAM" id="SSF48452">
    <property type="entry name" value="TPR-like"/>
    <property type="match status" value="1"/>
</dbReference>
<keyword evidence="5" id="KW-1185">Reference proteome</keyword>
<feature type="region of interest" description="Disordered" evidence="1">
    <location>
        <begin position="509"/>
        <end position="528"/>
    </location>
</feature>
<dbReference type="AlphaFoldDB" id="A0A4S4M4A4"/>
<dbReference type="InterPro" id="IPR019458">
    <property type="entry name" value="Est1-like_N"/>
</dbReference>
<protein>
    <recommendedName>
        <fullName evidence="6">DNA/RNA-binding domain-containing protein</fullName>
    </recommendedName>
</protein>
<dbReference type="InterPro" id="IPR011990">
    <property type="entry name" value="TPR-like_helical_dom_sf"/>
</dbReference>
<dbReference type="Pfam" id="PF10374">
    <property type="entry name" value="EST1"/>
    <property type="match status" value="1"/>
</dbReference>
<comment type="caution">
    <text evidence="4">The sequence shown here is derived from an EMBL/GenBank/DDBJ whole genome shotgun (WGS) entry which is preliminary data.</text>
</comment>
<evidence type="ECO:0000313" key="5">
    <source>
        <dbReference type="Proteomes" id="UP000310158"/>
    </source>
</evidence>
<dbReference type="Pfam" id="PF10373">
    <property type="entry name" value="EST1_DNA_bind"/>
    <property type="match status" value="2"/>
</dbReference>
<dbReference type="EMBL" id="SGPL01000046">
    <property type="protein sequence ID" value="THH19407.1"/>
    <property type="molecule type" value="Genomic_DNA"/>
</dbReference>
<feature type="domain" description="Telomerase activating protein Est1-like N-terminal" evidence="3">
    <location>
        <begin position="60"/>
        <end position="219"/>
    </location>
</feature>
<dbReference type="PANTHER" id="PTHR15696:SF36">
    <property type="entry name" value="NONSENSE-MEDIATED MRNA DECAY FACTOR"/>
    <property type="match status" value="1"/>
</dbReference>
<evidence type="ECO:0000256" key="1">
    <source>
        <dbReference type="SAM" id="MobiDB-lite"/>
    </source>
</evidence>
<dbReference type="Proteomes" id="UP000310158">
    <property type="component" value="Unassembled WGS sequence"/>
</dbReference>
<reference evidence="4 5" key="1">
    <citation type="submission" date="2019-02" db="EMBL/GenBank/DDBJ databases">
        <title>Genome sequencing of the rare red list fungi Bondarzewia mesenterica.</title>
        <authorList>
            <person name="Buettner E."/>
            <person name="Kellner H."/>
        </authorList>
    </citation>
    <scope>NUCLEOTIDE SEQUENCE [LARGE SCALE GENOMIC DNA]</scope>
    <source>
        <strain evidence="4 5">DSM 108281</strain>
    </source>
</reference>
<proteinExistence type="predicted"/>
<sequence>MSEGASAIAREAKSLHQGLKELLKSRDPWDREVEFQRKNLQKQYLLLLLAHPSAPESKDAETYLWMQTSYALISVYKQRLATLDRTVRDTGNQRQQGRPQRHGPVEHRKLLQRFKQFLAQEEKFWTQLVVRIQRQFALTEARAPLVQLGFLSSSEGEAVEENDAGEEDVNRERSHFRFPPEPPNPQPVLSSAQRESRLTMLSKALVCLGDLARYREQYSESNGRPRAGHEEGPRRSGRNRRQGAPEPARARNYDKAKTCYERARDLVPEEGNASHQLAILAAYQRDTFESLVHYYKALCVRVSYEPAAENMGNVLAKFLDLWKSKKRMHAVAAKEEEKTLAKFSTLVSERSLPIDTITKVLVLAQGALWKHQMLGAPSKRSGGESSAAAAVESRIVAHLFALHLILLQRGIAELDEAAKIAEDDIAMRITATFRRMLPALRIAGKWLRANLAFAQKVSAPIGRMAEFWDTYNTFAARVAWAFPPESLPRLKQPLEEDVEMSGFLPLKGRLGGEKKMDNDGQMSDSGGRMAEEVHPNEEQLMRIWDIWHDAQLLADARGAPIQPYGQSAKQPKTEEVDNRYTEQVPDSPANNGWLGSGNQVESGVGEMDEDARTETTDPVGDAFRAVLKISEETEEEEDEIVWDPRAISPRTHSHSFPNMPTPHARAQSGPGPISPISPVKPSFDLSPTSPTSIKAVSPPKLPGVAATRKTTAQDLLNNVMGVGRPTVGADRIIRPPSHQPSVPQQPSHSPLGPQPVGSIGPPPPLLFSPTTHGGYGAVQSIWATAPDEGALRYHQRQPSGSFPLSSPLGGQLGSLSQGSWPSSFNQSSQASQSHAVGALPSTTVSPSMMQNVHRHVPSASVQTNHVYVGLGSGQYDAAFYSSSPHNVQTMAAISRPVGTPNIGQGSFVNPADAFPPSQSLYMQDSHTNRHRVYGSLDISKHGDIHQSVSGIWGGAG</sequence>
<feature type="region of interest" description="Disordered" evidence="1">
    <location>
        <begin position="794"/>
        <end position="844"/>
    </location>
</feature>
<evidence type="ECO:0000259" key="3">
    <source>
        <dbReference type="Pfam" id="PF10374"/>
    </source>
</evidence>
<organism evidence="4 5">
    <name type="scientific">Bondarzewia mesenterica</name>
    <dbReference type="NCBI Taxonomy" id="1095465"/>
    <lineage>
        <taxon>Eukaryota</taxon>
        <taxon>Fungi</taxon>
        <taxon>Dikarya</taxon>
        <taxon>Basidiomycota</taxon>
        <taxon>Agaricomycotina</taxon>
        <taxon>Agaricomycetes</taxon>
        <taxon>Russulales</taxon>
        <taxon>Bondarzewiaceae</taxon>
        <taxon>Bondarzewia</taxon>
    </lineage>
</organism>
<evidence type="ECO:0000259" key="2">
    <source>
        <dbReference type="Pfam" id="PF10373"/>
    </source>
</evidence>